<evidence type="ECO:0000256" key="2">
    <source>
        <dbReference type="ARBA" id="ARBA00022801"/>
    </source>
</evidence>
<proteinExistence type="inferred from homology"/>
<dbReference type="Pfam" id="PF00135">
    <property type="entry name" value="COesterase"/>
    <property type="match status" value="1"/>
</dbReference>
<evidence type="ECO:0000313" key="5">
    <source>
        <dbReference type="EMBL" id="GAA5089594.1"/>
    </source>
</evidence>
<dbReference type="PROSITE" id="PS00122">
    <property type="entry name" value="CARBOXYLESTERASE_B_1"/>
    <property type="match status" value="1"/>
</dbReference>
<dbReference type="Proteomes" id="UP001500227">
    <property type="component" value="Unassembled WGS sequence"/>
</dbReference>
<evidence type="ECO:0000256" key="3">
    <source>
        <dbReference type="RuleBase" id="RU361235"/>
    </source>
</evidence>
<feature type="domain" description="Carboxylesterase type B" evidence="4">
    <location>
        <begin position="18"/>
        <end position="226"/>
    </location>
</feature>
<organism evidence="5 6">
    <name type="scientific">Paenalcaligenes hermetiae</name>
    <dbReference type="NCBI Taxonomy" id="1157987"/>
    <lineage>
        <taxon>Bacteria</taxon>
        <taxon>Pseudomonadati</taxon>
        <taxon>Pseudomonadota</taxon>
        <taxon>Betaproteobacteria</taxon>
        <taxon>Burkholderiales</taxon>
        <taxon>Alcaligenaceae</taxon>
        <taxon>Paenalcaligenes</taxon>
    </lineage>
</organism>
<evidence type="ECO:0000313" key="6">
    <source>
        <dbReference type="Proteomes" id="UP001500227"/>
    </source>
</evidence>
<sequence>MSPSPFSPQVSASQVLDGVTVNGWYGVRFAQLTERFQPAVPASGQLAVSQLHDVPIFPQLPSRLASSMGTAKANPQSEDAFFVNVWAPAQAERLPVLVFIHGGAWLTGGGAMPWYEGARLAAQGIVVVNVSYRLGALAHAQTTAIGSLPVDDLRLGLHWVVKHIAGFGGDPTRLCVAGQSAGGWYAHLLSTLPEFKGMIDRVALLSMGTRAPWTVSQQQTVWHGMNQTGVDVLACSATTLLRLGMQALPQHPFQLGYAPSAFLPTEGPDIPPAFLEPEWAAQHSHAQAWYIRYTADESSAFFFDRDDYKTVTQEQVDQVLQHWSLQDLPPVLKKQGKYAGAASGLTPYRQIVKASSWRQFQRFPYQYAQALSAQGKRVVFQPFTLESPLAGFYSGHCFDLPFQFGNWADWADAPMLQGLSPEIFEAESQKWRTHLVDFVRGQDND</sequence>
<comment type="similarity">
    <text evidence="1 3">Belongs to the type-B carboxylesterase/lipase family.</text>
</comment>
<name>A0ABP9M2A3_9BURK</name>
<dbReference type="InterPro" id="IPR002018">
    <property type="entry name" value="CarbesteraseB"/>
</dbReference>
<gene>
    <name evidence="5" type="primary">pnbA</name>
    <name evidence="5" type="ORF">GCM10023337_12720</name>
</gene>
<accession>A0ABP9M2A3</accession>
<dbReference type="InterPro" id="IPR019826">
    <property type="entry name" value="Carboxylesterase_B_AS"/>
</dbReference>
<reference evidence="6" key="1">
    <citation type="journal article" date="2019" name="Int. J. Syst. Evol. Microbiol.">
        <title>The Global Catalogue of Microorganisms (GCM) 10K type strain sequencing project: providing services to taxonomists for standard genome sequencing and annotation.</title>
        <authorList>
            <consortium name="The Broad Institute Genomics Platform"/>
            <consortium name="The Broad Institute Genome Sequencing Center for Infectious Disease"/>
            <person name="Wu L."/>
            <person name="Ma J."/>
        </authorList>
    </citation>
    <scope>NUCLEOTIDE SEQUENCE [LARGE SCALE GENOMIC DNA]</scope>
    <source>
        <strain evidence="6">JCM 18423</strain>
    </source>
</reference>
<keyword evidence="6" id="KW-1185">Reference proteome</keyword>
<evidence type="ECO:0000259" key="4">
    <source>
        <dbReference type="Pfam" id="PF00135"/>
    </source>
</evidence>
<dbReference type="InterPro" id="IPR029058">
    <property type="entry name" value="AB_hydrolase_fold"/>
</dbReference>
<dbReference type="SUPFAM" id="SSF53474">
    <property type="entry name" value="alpha/beta-Hydrolases"/>
    <property type="match status" value="1"/>
</dbReference>
<dbReference type="EMBL" id="BAABKD010000009">
    <property type="protein sequence ID" value="GAA5089594.1"/>
    <property type="molecule type" value="Genomic_DNA"/>
</dbReference>
<dbReference type="RefSeq" id="WP_345370478.1">
    <property type="nucleotide sequence ID" value="NZ_BAABKD010000009.1"/>
</dbReference>
<comment type="caution">
    <text evidence="5">The sequence shown here is derived from an EMBL/GenBank/DDBJ whole genome shotgun (WGS) entry which is preliminary data.</text>
</comment>
<dbReference type="PANTHER" id="PTHR43142">
    <property type="entry name" value="CARBOXYLIC ESTER HYDROLASE"/>
    <property type="match status" value="1"/>
</dbReference>
<dbReference type="Gene3D" id="3.40.50.1820">
    <property type="entry name" value="alpha/beta hydrolase"/>
    <property type="match status" value="1"/>
</dbReference>
<dbReference type="EC" id="3.1.1.-" evidence="3"/>
<dbReference type="PANTHER" id="PTHR43142:SF5">
    <property type="entry name" value="CARBOXYLIC ESTER HYDROLASE"/>
    <property type="match status" value="1"/>
</dbReference>
<keyword evidence="2 3" id="KW-0378">Hydrolase</keyword>
<evidence type="ECO:0000256" key="1">
    <source>
        <dbReference type="ARBA" id="ARBA00005964"/>
    </source>
</evidence>
<protein>
    <recommendedName>
        <fullName evidence="3">Carboxylic ester hydrolase</fullName>
        <ecNumber evidence="3">3.1.1.-</ecNumber>
    </recommendedName>
</protein>